<reference evidence="2" key="2">
    <citation type="submission" date="2023-05" db="EMBL/GenBank/DDBJ databases">
        <authorList>
            <consortium name="Lawrence Berkeley National Laboratory"/>
            <person name="Steindorff A."/>
            <person name="Hensen N."/>
            <person name="Bonometti L."/>
            <person name="Westerberg I."/>
            <person name="Brannstrom I.O."/>
            <person name="Guillou S."/>
            <person name="Cros-Aarteil S."/>
            <person name="Calhoun S."/>
            <person name="Haridas S."/>
            <person name="Kuo A."/>
            <person name="Mondo S."/>
            <person name="Pangilinan J."/>
            <person name="Riley R."/>
            <person name="Labutti K."/>
            <person name="Andreopoulos B."/>
            <person name="Lipzen A."/>
            <person name="Chen C."/>
            <person name="Yanf M."/>
            <person name="Daum C."/>
            <person name="Ng V."/>
            <person name="Clum A."/>
            <person name="Ohm R."/>
            <person name="Martin F."/>
            <person name="Silar P."/>
            <person name="Natvig D."/>
            <person name="Lalanne C."/>
            <person name="Gautier V."/>
            <person name="Ament-Velasquez S.L."/>
            <person name="Kruys A."/>
            <person name="Hutchinson M.I."/>
            <person name="Powell A.J."/>
            <person name="Barry K."/>
            <person name="Miller A.N."/>
            <person name="Grigoriev I.V."/>
            <person name="Debuchy R."/>
            <person name="Gladieux P."/>
            <person name="Thoren M.H."/>
            <person name="Johannesson H."/>
        </authorList>
    </citation>
    <scope>NUCLEOTIDE SEQUENCE</scope>
    <source>
        <strain evidence="2">PSN293</strain>
    </source>
</reference>
<evidence type="ECO:0000313" key="2">
    <source>
        <dbReference type="EMBL" id="KAK4210118.1"/>
    </source>
</evidence>
<sequence>MSQYWTHKSRTYRQTGGYKRVFRKSEDDVPAMPSPPFGKLIQKIKTSDLEQDAKDFADSSKIGDVKLVSSYNWLDNSGPNSSILIPGKPPRWTPHTSPPVLSEDDGKYFRDKNAARFPKHPMEPAVVACIEADPKIPETTDIAACGSTIGNLLRFVRGQDKTFRMLVEKVNNTVFLIRRENSPRELIPDVRGYGHSFPEAYTTWDYDVTGSASHQRIIGYKFGGLDLVVRFEADGYLAPDDKSSPQSSIKPGKREERSVEGLIDDLINTVSESNITVPLPKSISAVQVKRGTSSVDQKNIFDLKTRGIRSKTIKDHLAQELPRLWVSRIPNFILAFHTRGEFKNEDIQIKDVRQDVDKWENDHAIDLERLAALLHHIIDIVSSIPAGKMEISHQSTGTLEVREQLPDAGDVLSSEVRERWESLSKFRKCLMGGGDIPDEKVKSSGEKSVIDDENEENHDDNDDEDHGGIEWDENAGDDFTACSDRCGYCGECSY</sequence>
<name>A0AAN6Y0S8_9PEZI</name>
<dbReference type="PANTHER" id="PTHR35179">
    <property type="entry name" value="PROTEIN CBG02620"/>
    <property type="match status" value="1"/>
</dbReference>
<evidence type="ECO:0000256" key="1">
    <source>
        <dbReference type="SAM" id="MobiDB-lite"/>
    </source>
</evidence>
<dbReference type="EMBL" id="MU858184">
    <property type="protein sequence ID" value="KAK4210118.1"/>
    <property type="molecule type" value="Genomic_DNA"/>
</dbReference>
<accession>A0AAN6Y0S8</accession>
<organism evidence="2 3">
    <name type="scientific">Rhypophila decipiens</name>
    <dbReference type="NCBI Taxonomy" id="261697"/>
    <lineage>
        <taxon>Eukaryota</taxon>
        <taxon>Fungi</taxon>
        <taxon>Dikarya</taxon>
        <taxon>Ascomycota</taxon>
        <taxon>Pezizomycotina</taxon>
        <taxon>Sordariomycetes</taxon>
        <taxon>Sordariomycetidae</taxon>
        <taxon>Sordariales</taxon>
        <taxon>Naviculisporaceae</taxon>
        <taxon>Rhypophila</taxon>
    </lineage>
</organism>
<dbReference type="PANTHER" id="PTHR35179:SF2">
    <property type="entry name" value="START DOMAIN-CONTAINING PROTEIN"/>
    <property type="match status" value="1"/>
</dbReference>
<keyword evidence="3" id="KW-1185">Reference proteome</keyword>
<protein>
    <recommendedName>
        <fullName evidence="4">Geranylgeranyl pyrophosphate synthetase</fullName>
    </recommendedName>
</protein>
<comment type="caution">
    <text evidence="2">The sequence shown here is derived from an EMBL/GenBank/DDBJ whole genome shotgun (WGS) entry which is preliminary data.</text>
</comment>
<feature type="region of interest" description="Disordered" evidence="1">
    <location>
        <begin position="437"/>
        <end position="476"/>
    </location>
</feature>
<reference evidence="2" key="1">
    <citation type="journal article" date="2023" name="Mol. Phylogenet. Evol.">
        <title>Genome-scale phylogeny and comparative genomics of the fungal order Sordariales.</title>
        <authorList>
            <person name="Hensen N."/>
            <person name="Bonometti L."/>
            <person name="Westerberg I."/>
            <person name="Brannstrom I.O."/>
            <person name="Guillou S."/>
            <person name="Cros-Aarteil S."/>
            <person name="Calhoun S."/>
            <person name="Haridas S."/>
            <person name="Kuo A."/>
            <person name="Mondo S."/>
            <person name="Pangilinan J."/>
            <person name="Riley R."/>
            <person name="LaButti K."/>
            <person name="Andreopoulos B."/>
            <person name="Lipzen A."/>
            <person name="Chen C."/>
            <person name="Yan M."/>
            <person name="Daum C."/>
            <person name="Ng V."/>
            <person name="Clum A."/>
            <person name="Steindorff A."/>
            <person name="Ohm R.A."/>
            <person name="Martin F."/>
            <person name="Silar P."/>
            <person name="Natvig D.O."/>
            <person name="Lalanne C."/>
            <person name="Gautier V."/>
            <person name="Ament-Velasquez S.L."/>
            <person name="Kruys A."/>
            <person name="Hutchinson M.I."/>
            <person name="Powell A.J."/>
            <person name="Barry K."/>
            <person name="Miller A.N."/>
            <person name="Grigoriev I.V."/>
            <person name="Debuchy R."/>
            <person name="Gladieux P."/>
            <person name="Hiltunen Thoren M."/>
            <person name="Johannesson H."/>
        </authorList>
    </citation>
    <scope>NUCLEOTIDE SEQUENCE</scope>
    <source>
        <strain evidence="2">PSN293</strain>
    </source>
</reference>
<feature type="compositionally biased region" description="Acidic residues" evidence="1">
    <location>
        <begin position="451"/>
        <end position="476"/>
    </location>
</feature>
<gene>
    <name evidence="2" type="ORF">QBC37DRAFT_41498</name>
</gene>
<proteinExistence type="predicted"/>
<evidence type="ECO:0008006" key="4">
    <source>
        <dbReference type="Google" id="ProtNLM"/>
    </source>
</evidence>
<evidence type="ECO:0000313" key="3">
    <source>
        <dbReference type="Proteomes" id="UP001301769"/>
    </source>
</evidence>
<dbReference type="Proteomes" id="UP001301769">
    <property type="component" value="Unassembled WGS sequence"/>
</dbReference>
<dbReference type="AlphaFoldDB" id="A0AAN6Y0S8"/>
<feature type="compositionally biased region" description="Basic and acidic residues" evidence="1">
    <location>
        <begin position="437"/>
        <end position="450"/>
    </location>
</feature>